<reference evidence="3" key="1">
    <citation type="submission" date="2020-06" db="EMBL/GenBank/DDBJ databases">
        <title>Unique genomic features of the anaerobic methanotrophic archaea.</title>
        <authorList>
            <person name="Chadwick G.L."/>
            <person name="Skennerton C.T."/>
            <person name="Laso-Perez R."/>
            <person name="Leu A.O."/>
            <person name="Speth D.R."/>
            <person name="Yu H."/>
            <person name="Morgan-Lang C."/>
            <person name="Hatzenpichler R."/>
            <person name="Goudeau D."/>
            <person name="Malmstrom R."/>
            <person name="Brazelton W.J."/>
            <person name="Woyke T."/>
            <person name="Hallam S.J."/>
            <person name="Tyson G.W."/>
            <person name="Wegener G."/>
            <person name="Boetius A."/>
            <person name="Orphan V."/>
        </authorList>
    </citation>
    <scope>NUCLEOTIDE SEQUENCE</scope>
</reference>
<sequence length="139" mass="16183">MTLDELEREGYIKRLPADKKKVEDALNIAKRDVKVAKSVLREDVDWAFPIAYNAMLQAIRALMFSKGYRPSGRNQHISVVRFAELFLRREDVIVLDRMRRKRHATIYDTAGTISIREAENAVERAEKLVHEIERMLKGD</sequence>
<gene>
    <name evidence="3" type="ORF">DJFKIEJF_00031</name>
</gene>
<proteinExistence type="inferred from homology"/>
<dbReference type="Pfam" id="PF05168">
    <property type="entry name" value="HEPN"/>
    <property type="match status" value="1"/>
</dbReference>
<dbReference type="InterPro" id="IPR007842">
    <property type="entry name" value="HEPN_dom"/>
</dbReference>
<dbReference type="InterPro" id="IPR052226">
    <property type="entry name" value="UPF0332_toxin"/>
</dbReference>
<feature type="domain" description="HEPN" evidence="2">
    <location>
        <begin position="22"/>
        <end position="134"/>
    </location>
</feature>
<protein>
    <recommendedName>
        <fullName evidence="2">HEPN domain-containing protein</fullName>
    </recommendedName>
</protein>
<evidence type="ECO:0000313" key="3">
    <source>
        <dbReference type="EMBL" id="QNO53667.1"/>
    </source>
</evidence>
<evidence type="ECO:0000259" key="2">
    <source>
        <dbReference type="Pfam" id="PF05168"/>
    </source>
</evidence>
<dbReference type="Gene3D" id="1.20.120.330">
    <property type="entry name" value="Nucleotidyltransferases domain 2"/>
    <property type="match status" value="1"/>
</dbReference>
<evidence type="ECO:0000256" key="1">
    <source>
        <dbReference type="ARBA" id="ARBA00038248"/>
    </source>
</evidence>
<dbReference type="EMBL" id="MT631548">
    <property type="protein sequence ID" value="QNO53667.1"/>
    <property type="molecule type" value="Genomic_DNA"/>
</dbReference>
<dbReference type="AlphaFoldDB" id="A0A7G9Z083"/>
<accession>A0A7G9Z083</accession>
<dbReference type="PANTHER" id="PTHR36565:SF1">
    <property type="entry name" value="UPF0332 PROTEIN TM_1000"/>
    <property type="match status" value="1"/>
</dbReference>
<name>A0A7G9Z083_9EURY</name>
<comment type="similarity">
    <text evidence="1">Belongs to the UPF0332 family.</text>
</comment>
<dbReference type="PANTHER" id="PTHR36565">
    <property type="entry name" value="UPF0332 PROTEIN TM_1000"/>
    <property type="match status" value="1"/>
</dbReference>
<organism evidence="3">
    <name type="scientific">Candidatus Methanophagaceae archaeon ANME-1 ERB6</name>
    <dbReference type="NCBI Taxonomy" id="2759912"/>
    <lineage>
        <taxon>Archaea</taxon>
        <taxon>Methanobacteriati</taxon>
        <taxon>Methanobacteriota</taxon>
        <taxon>Stenosarchaea group</taxon>
        <taxon>Methanomicrobia</taxon>
        <taxon>Candidatus Methanophagales</taxon>
        <taxon>Candidatus Methanophagaceae</taxon>
    </lineage>
</organism>